<evidence type="ECO:0000313" key="3">
    <source>
        <dbReference type="Proteomes" id="UP000215335"/>
    </source>
</evidence>
<protein>
    <submittedName>
        <fullName evidence="2">Uncharacterized protein</fullName>
    </submittedName>
</protein>
<keyword evidence="3" id="KW-1185">Reference proteome</keyword>
<proteinExistence type="predicted"/>
<gene>
    <name evidence="2" type="ORF">TSAR_006701</name>
</gene>
<evidence type="ECO:0000256" key="1">
    <source>
        <dbReference type="SAM" id="MobiDB-lite"/>
    </source>
</evidence>
<name>A0A232EJA4_9HYME</name>
<accession>A0A232EJA4</accession>
<sequence length="162" mass="19064">MNRGNSYFNYLREPNAPKPRATRHDRQRRDENTLQQEKVPAVDEVAMDVDVVIRPNEIHDNDINIGNEEDILYTTLNIIIWKNCTNSTINLDEGQDDKEENNDHFHYDDVEDEENEIIDDAIENAIYVDLQQNADRILNELENEERLPIYQGYTLTKEESDL</sequence>
<evidence type="ECO:0000313" key="2">
    <source>
        <dbReference type="EMBL" id="OXU18450.1"/>
    </source>
</evidence>
<reference evidence="2 3" key="1">
    <citation type="journal article" date="2017" name="Curr. Biol.">
        <title>The Evolution of Venom by Co-option of Single-Copy Genes.</title>
        <authorList>
            <person name="Martinson E.O."/>
            <person name="Mrinalini"/>
            <person name="Kelkar Y.D."/>
            <person name="Chang C.H."/>
            <person name="Werren J.H."/>
        </authorList>
    </citation>
    <scope>NUCLEOTIDE SEQUENCE [LARGE SCALE GENOMIC DNA]</scope>
    <source>
        <strain evidence="2 3">Alberta</strain>
        <tissue evidence="2">Whole body</tissue>
    </source>
</reference>
<dbReference type="Proteomes" id="UP000215335">
    <property type="component" value="Unassembled WGS sequence"/>
</dbReference>
<dbReference type="EMBL" id="NNAY01004042">
    <property type="protein sequence ID" value="OXU18450.1"/>
    <property type="molecule type" value="Genomic_DNA"/>
</dbReference>
<comment type="caution">
    <text evidence="2">The sequence shown here is derived from an EMBL/GenBank/DDBJ whole genome shotgun (WGS) entry which is preliminary data.</text>
</comment>
<feature type="compositionally biased region" description="Basic and acidic residues" evidence="1">
    <location>
        <begin position="22"/>
        <end position="32"/>
    </location>
</feature>
<feature type="region of interest" description="Disordered" evidence="1">
    <location>
        <begin position="1"/>
        <end position="35"/>
    </location>
</feature>
<organism evidence="2 3">
    <name type="scientific">Trichomalopsis sarcophagae</name>
    <dbReference type="NCBI Taxonomy" id="543379"/>
    <lineage>
        <taxon>Eukaryota</taxon>
        <taxon>Metazoa</taxon>
        <taxon>Ecdysozoa</taxon>
        <taxon>Arthropoda</taxon>
        <taxon>Hexapoda</taxon>
        <taxon>Insecta</taxon>
        <taxon>Pterygota</taxon>
        <taxon>Neoptera</taxon>
        <taxon>Endopterygota</taxon>
        <taxon>Hymenoptera</taxon>
        <taxon>Apocrita</taxon>
        <taxon>Proctotrupomorpha</taxon>
        <taxon>Chalcidoidea</taxon>
        <taxon>Pteromalidae</taxon>
        <taxon>Pteromalinae</taxon>
        <taxon>Trichomalopsis</taxon>
    </lineage>
</organism>
<dbReference type="AlphaFoldDB" id="A0A232EJA4"/>